<dbReference type="PANTHER" id="PTHR11085">
    <property type="entry name" value="NAD-DEPENDENT PROTEIN DEACYLASE SIRTUIN-5, MITOCHONDRIAL-RELATED"/>
    <property type="match status" value="1"/>
</dbReference>
<dbReference type="EMBL" id="AP025628">
    <property type="protein sequence ID" value="BDG58974.1"/>
    <property type="molecule type" value="Genomic_DNA"/>
</dbReference>
<dbReference type="NCBIfam" id="NF001753">
    <property type="entry name" value="PRK00481.1-3"/>
    <property type="match status" value="1"/>
</dbReference>
<evidence type="ECO:0000256" key="4">
    <source>
        <dbReference type="PROSITE-ProRule" id="PRU00236"/>
    </source>
</evidence>
<dbReference type="GO" id="GO:0070403">
    <property type="term" value="F:NAD+ binding"/>
    <property type="evidence" value="ECO:0007669"/>
    <property type="project" value="InterPro"/>
</dbReference>
<proteinExistence type="predicted"/>
<evidence type="ECO:0000313" key="6">
    <source>
        <dbReference type="EMBL" id="BDG58974.1"/>
    </source>
</evidence>
<evidence type="ECO:0000256" key="2">
    <source>
        <dbReference type="ARBA" id="ARBA00022679"/>
    </source>
</evidence>
<dbReference type="InterPro" id="IPR003000">
    <property type="entry name" value="Sirtuin"/>
</dbReference>
<keyword evidence="3" id="KW-0520">NAD</keyword>
<dbReference type="PANTHER" id="PTHR11085:SF10">
    <property type="entry name" value="NAD-DEPENDENT PROTEIN DEACYLASE SIRTUIN-5, MITOCHONDRIAL-RELATED"/>
    <property type="match status" value="1"/>
</dbReference>
<sequence length="255" mass="27852">MSHWTAALHDIATALVRSERKATVLTGAGISIPSGVPSFRGEKGLWERYDPAEYAHIDAFHRQPARVWQMLRELRQVIERARPNPAHLALARLEELGYLRAVVTQNVDGLHQAAGSRDVVELHGSYREVVCLACGARYPWDSLELLAPDETPPRCTCGGLLKPDVVLFGELLPRYPLIRAWVEAQNCDTLLVIGTSAEVEPAASLPAVARNAGARIVEINPHPALDADFTLAAPAEEVLPRLVEVVEEIRGTSAA</sequence>
<keyword evidence="4" id="KW-0479">Metal-binding</keyword>
<dbReference type="EC" id="2.3.1.286" evidence="1"/>
<evidence type="ECO:0000313" key="7">
    <source>
        <dbReference type="Proteomes" id="UP001163687"/>
    </source>
</evidence>
<dbReference type="RefSeq" id="WP_264843097.1">
    <property type="nucleotide sequence ID" value="NZ_AP025628.1"/>
</dbReference>
<dbReference type="Proteomes" id="UP001163687">
    <property type="component" value="Chromosome"/>
</dbReference>
<keyword evidence="4" id="KW-0862">Zinc</keyword>
<keyword evidence="7" id="KW-1185">Reference proteome</keyword>
<feature type="binding site" evidence="4">
    <location>
        <position position="131"/>
    </location>
    <ligand>
        <name>Zn(2+)</name>
        <dbReference type="ChEBI" id="CHEBI:29105"/>
    </ligand>
</feature>
<dbReference type="Gene3D" id="3.30.1600.10">
    <property type="entry name" value="SIR2/SIRT2 'Small Domain"/>
    <property type="match status" value="1"/>
</dbReference>
<dbReference type="InterPro" id="IPR026591">
    <property type="entry name" value="Sirtuin_cat_small_dom_sf"/>
</dbReference>
<dbReference type="Gene3D" id="3.40.50.1220">
    <property type="entry name" value="TPP-binding domain"/>
    <property type="match status" value="1"/>
</dbReference>
<gene>
    <name evidence="6" type="ORF">caldi_00640</name>
</gene>
<reference evidence="6" key="1">
    <citation type="submission" date="2022-03" db="EMBL/GenBank/DDBJ databases">
        <title>Complete genome sequence of Caldinitratiruptor microaerophilus.</title>
        <authorList>
            <person name="Mukaiyama R."/>
            <person name="Nishiyama T."/>
            <person name="Ueda K."/>
        </authorList>
    </citation>
    <scope>NUCLEOTIDE SEQUENCE</scope>
    <source>
        <strain evidence="6">JCM 16183</strain>
    </source>
</reference>
<evidence type="ECO:0000256" key="3">
    <source>
        <dbReference type="ARBA" id="ARBA00023027"/>
    </source>
</evidence>
<dbReference type="AlphaFoldDB" id="A0AA35CIB9"/>
<dbReference type="InterPro" id="IPR029035">
    <property type="entry name" value="DHS-like_NAD/FAD-binding_dom"/>
</dbReference>
<protein>
    <recommendedName>
        <fullName evidence="1">protein acetyllysine N-acetyltransferase</fullName>
        <ecNumber evidence="1">2.3.1.286</ecNumber>
    </recommendedName>
</protein>
<keyword evidence="2" id="KW-0808">Transferase</keyword>
<feature type="binding site" evidence="4">
    <location>
        <position position="134"/>
    </location>
    <ligand>
        <name>Zn(2+)</name>
        <dbReference type="ChEBI" id="CHEBI:29105"/>
    </ligand>
</feature>
<feature type="binding site" evidence="4">
    <location>
        <position position="155"/>
    </location>
    <ligand>
        <name>Zn(2+)</name>
        <dbReference type="ChEBI" id="CHEBI:29105"/>
    </ligand>
</feature>
<evidence type="ECO:0000259" key="5">
    <source>
        <dbReference type="PROSITE" id="PS50305"/>
    </source>
</evidence>
<feature type="binding site" evidence="4">
    <location>
        <position position="157"/>
    </location>
    <ligand>
        <name>Zn(2+)</name>
        <dbReference type="ChEBI" id="CHEBI:29105"/>
    </ligand>
</feature>
<feature type="domain" description="Deacetylase sirtuin-type" evidence="5">
    <location>
        <begin position="1"/>
        <end position="252"/>
    </location>
</feature>
<feature type="active site" description="Proton acceptor" evidence="4">
    <location>
        <position position="123"/>
    </location>
</feature>
<dbReference type="GO" id="GO:0046872">
    <property type="term" value="F:metal ion binding"/>
    <property type="evidence" value="ECO:0007669"/>
    <property type="project" value="UniProtKB-KW"/>
</dbReference>
<evidence type="ECO:0000256" key="1">
    <source>
        <dbReference type="ARBA" id="ARBA00012928"/>
    </source>
</evidence>
<organism evidence="6 7">
    <name type="scientific">Caldinitratiruptor microaerophilus</name>
    <dbReference type="NCBI Taxonomy" id="671077"/>
    <lineage>
        <taxon>Bacteria</taxon>
        <taxon>Bacillati</taxon>
        <taxon>Bacillota</taxon>
        <taxon>Clostridia</taxon>
        <taxon>Eubacteriales</taxon>
        <taxon>Symbiobacteriaceae</taxon>
        <taxon>Caldinitratiruptor</taxon>
    </lineage>
</organism>
<dbReference type="GO" id="GO:0017136">
    <property type="term" value="F:histone deacetylase activity, NAD-dependent"/>
    <property type="evidence" value="ECO:0007669"/>
    <property type="project" value="TreeGrafter"/>
</dbReference>
<dbReference type="SUPFAM" id="SSF52467">
    <property type="entry name" value="DHS-like NAD/FAD-binding domain"/>
    <property type="match status" value="1"/>
</dbReference>
<accession>A0AA35CIB9</accession>
<dbReference type="CDD" id="cd01407">
    <property type="entry name" value="SIR2-fam"/>
    <property type="match status" value="1"/>
</dbReference>
<dbReference type="InterPro" id="IPR026590">
    <property type="entry name" value="Ssirtuin_cat_dom"/>
</dbReference>
<name>A0AA35CIB9_9FIRM</name>
<dbReference type="KEGG" id="cmic:caldi_00640"/>
<dbReference type="InterPro" id="IPR050134">
    <property type="entry name" value="NAD-dep_sirtuin_deacylases"/>
</dbReference>
<dbReference type="PROSITE" id="PS50305">
    <property type="entry name" value="SIRTUIN"/>
    <property type="match status" value="1"/>
</dbReference>
<dbReference type="Pfam" id="PF02146">
    <property type="entry name" value="SIR2"/>
    <property type="match status" value="1"/>
</dbReference>